<sequence length="90" mass="10317">MILSRDLRKPLYKWNKRKANELDDDYDMDIVWGIVTDAEKWYFMECGQGPWPYYLVVGRGAEAGGNFSGIENEKGKVNRQGNNGNLPSQT</sequence>
<feature type="compositionally biased region" description="Polar residues" evidence="1">
    <location>
        <begin position="79"/>
        <end position="90"/>
    </location>
</feature>
<organism evidence="2 3">
    <name type="scientific">Rhizophagus irregularis</name>
    <dbReference type="NCBI Taxonomy" id="588596"/>
    <lineage>
        <taxon>Eukaryota</taxon>
        <taxon>Fungi</taxon>
        <taxon>Fungi incertae sedis</taxon>
        <taxon>Mucoromycota</taxon>
        <taxon>Glomeromycotina</taxon>
        <taxon>Glomeromycetes</taxon>
        <taxon>Glomerales</taxon>
        <taxon>Glomeraceae</taxon>
        <taxon>Rhizophagus</taxon>
    </lineage>
</organism>
<evidence type="ECO:0000256" key="1">
    <source>
        <dbReference type="SAM" id="MobiDB-lite"/>
    </source>
</evidence>
<comment type="caution">
    <text evidence="2">The sequence shown here is derived from an EMBL/GenBank/DDBJ whole genome shotgun (WGS) entry which is preliminary data.</text>
</comment>
<dbReference type="AlphaFoldDB" id="A0A2N0R6U2"/>
<accession>A0A2N0R6U2</accession>
<feature type="region of interest" description="Disordered" evidence="1">
    <location>
        <begin position="68"/>
        <end position="90"/>
    </location>
</feature>
<proteinExistence type="predicted"/>
<dbReference type="VEuPathDB" id="FungiDB:RhiirFUN_001920"/>
<dbReference type="VEuPathDB" id="FungiDB:RhiirA1_470078"/>
<protein>
    <submittedName>
        <fullName evidence="2">Uncharacterized protein</fullName>
    </submittedName>
</protein>
<dbReference type="Proteomes" id="UP000232688">
    <property type="component" value="Unassembled WGS sequence"/>
</dbReference>
<gene>
    <name evidence="2" type="ORF">RhiirA1_470078</name>
</gene>
<evidence type="ECO:0000313" key="2">
    <source>
        <dbReference type="EMBL" id="PKC59011.1"/>
    </source>
</evidence>
<name>A0A2N0R6U2_9GLOM</name>
<evidence type="ECO:0000313" key="3">
    <source>
        <dbReference type="Proteomes" id="UP000232688"/>
    </source>
</evidence>
<dbReference type="EMBL" id="LLXH01001414">
    <property type="protein sequence ID" value="PKC59011.1"/>
    <property type="molecule type" value="Genomic_DNA"/>
</dbReference>
<reference evidence="2 3" key="2">
    <citation type="submission" date="2017-10" db="EMBL/GenBank/DDBJ databases">
        <title>Genome analyses suggest a sexual origin of heterokaryosis in a supposedly ancient asexual fungus.</title>
        <authorList>
            <person name="Corradi N."/>
            <person name="Sedzielewska K."/>
            <person name="Noel J."/>
            <person name="Charron P."/>
            <person name="Farinelli L."/>
            <person name="Marton T."/>
            <person name="Kruger M."/>
            <person name="Pelin A."/>
            <person name="Brachmann A."/>
            <person name="Corradi N."/>
        </authorList>
    </citation>
    <scope>NUCLEOTIDE SEQUENCE [LARGE SCALE GENOMIC DNA]</scope>
    <source>
        <strain evidence="2 3">A1</strain>
    </source>
</reference>
<reference evidence="2 3" key="1">
    <citation type="submission" date="2017-10" db="EMBL/GenBank/DDBJ databases">
        <title>Extensive intraspecific genome diversity in a model arbuscular mycorrhizal fungus.</title>
        <authorList>
            <person name="Chen E.C.H."/>
            <person name="Morin E."/>
            <person name="Baudet D."/>
            <person name="Noel J."/>
            <person name="Ndikumana S."/>
            <person name="Charron P."/>
            <person name="St-Onge C."/>
            <person name="Giorgi J."/>
            <person name="Grigoriev I.V."/>
            <person name="Roux C."/>
            <person name="Martin F.M."/>
            <person name="Corradi N."/>
        </authorList>
    </citation>
    <scope>NUCLEOTIDE SEQUENCE [LARGE SCALE GENOMIC DNA]</scope>
    <source>
        <strain evidence="2 3">A1</strain>
    </source>
</reference>